<dbReference type="AlphaFoldDB" id="S7UPL4"/>
<dbReference type="Gene3D" id="3.40.50.800">
    <property type="entry name" value="Anticodon-binding domain"/>
    <property type="match status" value="1"/>
</dbReference>
<dbReference type="InterPro" id="IPR006195">
    <property type="entry name" value="aa-tRNA-synth_II"/>
</dbReference>
<dbReference type="PIRSF" id="PIRSF001535">
    <property type="entry name" value="ProRS_1"/>
    <property type="match status" value="1"/>
</dbReference>
<evidence type="ECO:0000313" key="14">
    <source>
        <dbReference type="EMBL" id="EPR34238.1"/>
    </source>
</evidence>
<dbReference type="HAMAP" id="MF_01569">
    <property type="entry name" value="Pro_tRNA_synth_type1"/>
    <property type="match status" value="1"/>
</dbReference>
<comment type="subunit">
    <text evidence="2 12">Homodimer.</text>
</comment>
<keyword evidence="8 12" id="KW-0030">Aminoacyl-tRNA synthetase</keyword>
<comment type="caution">
    <text evidence="14">The sequence shown here is derived from an EMBL/GenBank/DDBJ whole genome shotgun (WGS) entry which is preliminary data.</text>
</comment>
<evidence type="ECO:0000256" key="6">
    <source>
        <dbReference type="ARBA" id="ARBA00022840"/>
    </source>
</evidence>
<evidence type="ECO:0000256" key="3">
    <source>
        <dbReference type="ARBA" id="ARBA00022490"/>
    </source>
</evidence>
<dbReference type="SUPFAM" id="SSF55681">
    <property type="entry name" value="Class II aaRS and biotin synthetases"/>
    <property type="match status" value="1"/>
</dbReference>
<evidence type="ECO:0000256" key="11">
    <source>
        <dbReference type="ARBA" id="ARBA00060755"/>
    </source>
</evidence>
<dbReference type="EC" id="6.1.1.15" evidence="12"/>
<feature type="domain" description="Aminoacyl-transfer RNA synthetases class-II family profile" evidence="13">
    <location>
        <begin position="33"/>
        <end position="467"/>
    </location>
</feature>
<dbReference type="PRINTS" id="PR01046">
    <property type="entry name" value="TRNASYNTHPRO"/>
</dbReference>
<dbReference type="InterPro" id="IPR002316">
    <property type="entry name" value="Pro-tRNA-ligase_IIa"/>
</dbReference>
<dbReference type="eggNOG" id="COG0442">
    <property type="taxonomic scope" value="Bacteria"/>
</dbReference>
<dbReference type="CDD" id="cd00779">
    <property type="entry name" value="ProRS_core_prok"/>
    <property type="match status" value="1"/>
</dbReference>
<dbReference type="OrthoDB" id="9809052at2"/>
<comment type="similarity">
    <text evidence="11 12">Belongs to the class-II aminoacyl-tRNA synthetase family. ProS type 1 subfamily.</text>
</comment>
<protein>
    <recommendedName>
        <fullName evidence="12">Proline--tRNA ligase</fullName>
        <ecNumber evidence="12">6.1.1.15</ecNumber>
    </recommendedName>
    <alternativeName>
        <fullName evidence="12">Prolyl-tRNA synthetase</fullName>
        <shortName evidence="12">ProRS</shortName>
    </alternativeName>
</protein>
<sequence length="584" mass="64024">MRFSRLYAPTLKEAPRDAEVVSHKLLARAGYIRQLTSGIYSFLPLGLRALNKVAAIVREEMNRAGAQEVLLPMVQPADLWKETGRWEFYGKELLRLKDRKDSDFCLGPTHEEVITDLVRHEVRSYRQLPLNLYQIQTKFRDEIRPRFGLMRCREFTMKDAYSFDRDDAGADVSYKSMYDAYTRIFRRLGLRFKAVEADSGSIGGSFSHEFMVLAETGEDTIAACLAENCDYAANLEKAEAVCSLDDCPECCGQYAKVATPGAHTVEEVAAFLGVSPRAIVKTLLYDVDGRPVAALVRGDRELNEVKLKNALDATEVRMASEEQVKAWSGAPVGFAGPVGLSVDVIVADRELRSLTGLIVGANEADAHLKDVDISRDVPSATFADLRNVGEGDVCPRCRTALTLSKGIEVGHVFKLGTKYSKAMKATYLDEDGKERIIVMGCYGIGVSRIVASAIEQNHDADGLLLPPSIAPFEAVVVSLAGKDPAAAAKAEDIYRELGALGLDVLLDDRDERPGVKFKDADLIGLPMQLVVGAKGLERGVVEIKCRKTGTRAELPLQGFAETFASFRASVWKAWGLSVSEGERG</sequence>
<accession>S7UPL4</accession>
<dbReference type="InterPro" id="IPR044140">
    <property type="entry name" value="ProRS_anticodon_short"/>
</dbReference>
<dbReference type="Pfam" id="PF03129">
    <property type="entry name" value="HGTP_anticodon"/>
    <property type="match status" value="1"/>
</dbReference>
<evidence type="ECO:0000259" key="13">
    <source>
        <dbReference type="PROSITE" id="PS50862"/>
    </source>
</evidence>
<dbReference type="Gene3D" id="3.90.960.10">
    <property type="entry name" value="YbaK/aminoacyl-tRNA synthetase-associated domain"/>
    <property type="match status" value="1"/>
</dbReference>
<dbReference type="NCBIfam" id="NF006625">
    <property type="entry name" value="PRK09194.1"/>
    <property type="match status" value="1"/>
</dbReference>
<dbReference type="GO" id="GO:0004827">
    <property type="term" value="F:proline-tRNA ligase activity"/>
    <property type="evidence" value="ECO:0007669"/>
    <property type="project" value="UniProtKB-UniRule"/>
</dbReference>
<dbReference type="SUPFAM" id="SSF52954">
    <property type="entry name" value="Class II aaRS ABD-related"/>
    <property type="match status" value="1"/>
</dbReference>
<dbReference type="InterPro" id="IPR050062">
    <property type="entry name" value="Pro-tRNA_synthetase"/>
</dbReference>
<keyword evidence="7 12" id="KW-0648">Protein biosynthesis</keyword>
<evidence type="ECO:0000256" key="8">
    <source>
        <dbReference type="ARBA" id="ARBA00023146"/>
    </source>
</evidence>
<keyword evidence="3 12" id="KW-0963">Cytoplasm</keyword>
<dbReference type="Pfam" id="PF00587">
    <property type="entry name" value="tRNA-synt_2b"/>
    <property type="match status" value="1"/>
</dbReference>
<evidence type="ECO:0000256" key="10">
    <source>
        <dbReference type="ARBA" id="ARBA00053664"/>
    </source>
</evidence>
<dbReference type="PANTHER" id="PTHR42753:SF2">
    <property type="entry name" value="PROLINE--TRNA LIGASE"/>
    <property type="match status" value="1"/>
</dbReference>
<dbReference type="PANTHER" id="PTHR42753">
    <property type="entry name" value="MITOCHONDRIAL RIBOSOME PROTEIN L39/PROLYL-TRNA LIGASE FAMILY MEMBER"/>
    <property type="match status" value="1"/>
</dbReference>
<name>S7UPL4_9BACT</name>
<evidence type="ECO:0000256" key="4">
    <source>
        <dbReference type="ARBA" id="ARBA00022598"/>
    </source>
</evidence>
<dbReference type="InterPro" id="IPR023717">
    <property type="entry name" value="Pro-tRNA-Synthase_IIa_type1"/>
</dbReference>
<dbReference type="InterPro" id="IPR002314">
    <property type="entry name" value="aa-tRNA-synt_IIb"/>
</dbReference>
<keyword evidence="5 12" id="KW-0547">Nucleotide-binding</keyword>
<dbReference type="InterPro" id="IPR033730">
    <property type="entry name" value="ProRS_core_prok"/>
</dbReference>
<dbReference type="FunFam" id="3.30.930.10:FF:000065">
    <property type="entry name" value="Proline--tRNA ligase"/>
    <property type="match status" value="1"/>
</dbReference>
<evidence type="ECO:0000256" key="7">
    <source>
        <dbReference type="ARBA" id="ARBA00022917"/>
    </source>
</evidence>
<dbReference type="GO" id="GO:0005829">
    <property type="term" value="C:cytosol"/>
    <property type="evidence" value="ECO:0007669"/>
    <property type="project" value="TreeGrafter"/>
</dbReference>
<dbReference type="FunFam" id="3.30.930.10:FF:000066">
    <property type="entry name" value="Proline--tRNA ligase"/>
    <property type="match status" value="1"/>
</dbReference>
<dbReference type="SUPFAM" id="SSF55826">
    <property type="entry name" value="YbaK/ProRS associated domain"/>
    <property type="match status" value="1"/>
</dbReference>
<evidence type="ECO:0000313" key="15">
    <source>
        <dbReference type="Proteomes" id="UP000014975"/>
    </source>
</evidence>
<dbReference type="InterPro" id="IPR007214">
    <property type="entry name" value="YbaK/aa-tRNA-synth-assoc-dom"/>
</dbReference>
<dbReference type="InterPro" id="IPR036754">
    <property type="entry name" value="YbaK/aa-tRNA-synt-asso_dom_sf"/>
</dbReference>
<dbReference type="GO" id="GO:0002161">
    <property type="term" value="F:aminoacyl-tRNA deacylase activity"/>
    <property type="evidence" value="ECO:0007669"/>
    <property type="project" value="InterPro"/>
</dbReference>
<reference evidence="14 15" key="1">
    <citation type="journal article" date="2013" name="Genome Announc.">
        <title>Draft genome sequences for three mercury-methylating, sulfate-reducing bacteria.</title>
        <authorList>
            <person name="Brown S.D."/>
            <person name="Hurt R.A.Jr."/>
            <person name="Gilmour C.C."/>
            <person name="Elias D.A."/>
        </authorList>
    </citation>
    <scope>NUCLEOTIDE SEQUENCE [LARGE SCALE GENOMIC DNA]</scope>
    <source>
        <strain evidence="14 15">DSM 16529</strain>
    </source>
</reference>
<dbReference type="InterPro" id="IPR004500">
    <property type="entry name" value="Pro-tRNA-synth_IIa_bac-type"/>
</dbReference>
<dbReference type="InterPro" id="IPR004154">
    <property type="entry name" value="Anticodon-bd"/>
</dbReference>
<comment type="domain">
    <text evidence="12">Consists of three domains: the N-terminal catalytic domain, the editing domain and the C-terminal anticodon-binding domain.</text>
</comment>
<dbReference type="EMBL" id="ATHI01000014">
    <property type="protein sequence ID" value="EPR34238.1"/>
    <property type="molecule type" value="Genomic_DNA"/>
</dbReference>
<dbReference type="Proteomes" id="UP000014975">
    <property type="component" value="Unassembled WGS sequence"/>
</dbReference>
<keyword evidence="6 12" id="KW-0067">ATP-binding</keyword>
<keyword evidence="4 12" id="KW-0436">Ligase</keyword>
<comment type="catalytic activity">
    <reaction evidence="9 12">
        <text>tRNA(Pro) + L-proline + ATP = L-prolyl-tRNA(Pro) + AMP + diphosphate</text>
        <dbReference type="Rhea" id="RHEA:14305"/>
        <dbReference type="Rhea" id="RHEA-COMP:9700"/>
        <dbReference type="Rhea" id="RHEA-COMP:9702"/>
        <dbReference type="ChEBI" id="CHEBI:30616"/>
        <dbReference type="ChEBI" id="CHEBI:33019"/>
        <dbReference type="ChEBI" id="CHEBI:60039"/>
        <dbReference type="ChEBI" id="CHEBI:78442"/>
        <dbReference type="ChEBI" id="CHEBI:78532"/>
        <dbReference type="ChEBI" id="CHEBI:456215"/>
        <dbReference type="EC" id="6.1.1.15"/>
    </reaction>
</comment>
<comment type="function">
    <text evidence="10 12">Catalyzes the attachment of proline to tRNA(Pro) in a two-step reaction: proline is first activated by ATP to form Pro-AMP and then transferred to the acceptor end of tRNA(Pro). As ProRS can inadvertently accommodate and process non-cognate amino acids such as alanine and cysteine, to avoid such errors it has two additional distinct editing activities against alanine. One activity is designated as 'pretransfer' editing and involves the tRNA(Pro)-independent hydrolysis of activated Ala-AMP. The other activity is designated 'posttransfer' editing and involves deacylation of mischarged Ala-tRNA(Pro). The misacylated Cys-tRNA(Pro) is not edited by ProRS.</text>
</comment>
<dbReference type="InterPro" id="IPR045864">
    <property type="entry name" value="aa-tRNA-synth_II/BPL/LPL"/>
</dbReference>
<proteinExistence type="inferred from homology"/>
<dbReference type="PATRIC" id="fig|1121439.3.peg.1394"/>
<dbReference type="STRING" id="1121439.dsat_2877"/>
<evidence type="ECO:0000256" key="12">
    <source>
        <dbReference type="HAMAP-Rule" id="MF_01569"/>
    </source>
</evidence>
<gene>
    <name evidence="12" type="primary">proS</name>
    <name evidence="14" type="ORF">dsat_2877</name>
</gene>
<dbReference type="InterPro" id="IPR036621">
    <property type="entry name" value="Anticodon-bd_dom_sf"/>
</dbReference>
<organism evidence="14 15">
    <name type="scientific">Alkalidesulfovibrio alkalitolerans DSM 16529</name>
    <dbReference type="NCBI Taxonomy" id="1121439"/>
    <lineage>
        <taxon>Bacteria</taxon>
        <taxon>Pseudomonadati</taxon>
        <taxon>Thermodesulfobacteriota</taxon>
        <taxon>Desulfovibrionia</taxon>
        <taxon>Desulfovibrionales</taxon>
        <taxon>Desulfovibrionaceae</taxon>
        <taxon>Alkalidesulfovibrio</taxon>
    </lineage>
</organism>
<dbReference type="RefSeq" id="WP_020886842.1">
    <property type="nucleotide sequence ID" value="NZ_ATHI01000014.1"/>
</dbReference>
<keyword evidence="15" id="KW-1185">Reference proteome</keyword>
<dbReference type="PROSITE" id="PS50862">
    <property type="entry name" value="AA_TRNA_LIGASE_II"/>
    <property type="match status" value="1"/>
</dbReference>
<comment type="subcellular location">
    <subcellularLocation>
        <location evidence="1 12">Cytoplasm</location>
    </subcellularLocation>
</comment>
<dbReference type="CDD" id="cd00861">
    <property type="entry name" value="ProRS_anticodon_short"/>
    <property type="match status" value="1"/>
</dbReference>
<dbReference type="Gene3D" id="3.30.930.10">
    <property type="entry name" value="Bira Bifunctional Protein, Domain 2"/>
    <property type="match status" value="2"/>
</dbReference>
<evidence type="ECO:0000256" key="9">
    <source>
        <dbReference type="ARBA" id="ARBA00047671"/>
    </source>
</evidence>
<evidence type="ECO:0000256" key="5">
    <source>
        <dbReference type="ARBA" id="ARBA00022741"/>
    </source>
</evidence>
<dbReference type="NCBIfam" id="TIGR00409">
    <property type="entry name" value="proS_fam_II"/>
    <property type="match status" value="1"/>
</dbReference>
<evidence type="ECO:0000256" key="2">
    <source>
        <dbReference type="ARBA" id="ARBA00011738"/>
    </source>
</evidence>
<dbReference type="GO" id="GO:0006433">
    <property type="term" value="P:prolyl-tRNA aminoacylation"/>
    <property type="evidence" value="ECO:0007669"/>
    <property type="project" value="UniProtKB-UniRule"/>
</dbReference>
<dbReference type="CDD" id="cd04334">
    <property type="entry name" value="ProRS-INS"/>
    <property type="match status" value="1"/>
</dbReference>
<dbReference type="GO" id="GO:0005524">
    <property type="term" value="F:ATP binding"/>
    <property type="evidence" value="ECO:0007669"/>
    <property type="project" value="UniProtKB-UniRule"/>
</dbReference>
<evidence type="ECO:0000256" key="1">
    <source>
        <dbReference type="ARBA" id="ARBA00004496"/>
    </source>
</evidence>
<dbReference type="Pfam" id="PF04073">
    <property type="entry name" value="tRNA_edit"/>
    <property type="match status" value="1"/>
</dbReference>